<evidence type="ECO:0000313" key="1">
    <source>
        <dbReference type="EMBL" id="EDP21623.1"/>
    </source>
</evidence>
<sequence length="37" mass="4556">MLVIFVCRADKGSFWHQKNRTLHAYPHRMMDFPKKCY</sequence>
<protein>
    <submittedName>
        <fullName evidence="1">Uncharacterized protein</fullName>
    </submittedName>
</protein>
<reference evidence="1 2" key="2">
    <citation type="submission" date="2007-09" db="EMBL/GenBank/DDBJ databases">
        <authorList>
            <person name="Fulton L."/>
            <person name="Clifton S."/>
            <person name="Fulton B."/>
            <person name="Xu J."/>
            <person name="Minx P."/>
            <person name="Pepin K.H."/>
            <person name="Johnson M."/>
            <person name="Thiruvilangam P."/>
            <person name="Bhonagiri V."/>
            <person name="Nash W.E."/>
            <person name="Mardis E.R."/>
            <person name="Wilson R.K."/>
        </authorList>
    </citation>
    <scope>NUCLEOTIDE SEQUENCE [LARGE SCALE GENOMIC DNA]</scope>
    <source>
        <strain evidence="1 2">M21/2</strain>
    </source>
</reference>
<accession>A8SAR1</accession>
<dbReference type="AlphaFoldDB" id="A8SAR1"/>
<organism evidence="1 2">
    <name type="scientific">Faecalibacterium prausnitzii M21/2</name>
    <dbReference type="NCBI Taxonomy" id="411485"/>
    <lineage>
        <taxon>Bacteria</taxon>
        <taxon>Bacillati</taxon>
        <taxon>Bacillota</taxon>
        <taxon>Clostridia</taxon>
        <taxon>Eubacteriales</taxon>
        <taxon>Oscillospiraceae</taxon>
        <taxon>Faecalibacterium</taxon>
    </lineage>
</organism>
<proteinExistence type="predicted"/>
<dbReference type="HOGENOM" id="CLU_3343887_0_0_9"/>
<evidence type="ECO:0000313" key="2">
    <source>
        <dbReference type="Proteomes" id="UP000005945"/>
    </source>
</evidence>
<name>A8SAR1_9FIRM</name>
<dbReference type="EMBL" id="ABED02000025">
    <property type="protein sequence ID" value="EDP21623.1"/>
    <property type="molecule type" value="Genomic_DNA"/>
</dbReference>
<comment type="caution">
    <text evidence="1">The sequence shown here is derived from an EMBL/GenBank/DDBJ whole genome shotgun (WGS) entry which is preliminary data.</text>
</comment>
<dbReference type="Proteomes" id="UP000005945">
    <property type="component" value="Unassembled WGS sequence"/>
</dbReference>
<reference evidence="1 2" key="1">
    <citation type="submission" date="2007-09" db="EMBL/GenBank/DDBJ databases">
        <title>Draft genome sequence of Faecalibacterium prausnitzii M21/2.</title>
        <authorList>
            <person name="Sudarsanam P."/>
            <person name="Ley R."/>
            <person name="Guruge J."/>
            <person name="Turnbaugh P.J."/>
            <person name="Mahowald M."/>
            <person name="Liep D."/>
            <person name="Gordon J."/>
        </authorList>
    </citation>
    <scope>NUCLEOTIDE SEQUENCE [LARGE SCALE GENOMIC DNA]</scope>
    <source>
        <strain evidence="1 2">M21/2</strain>
    </source>
</reference>
<gene>
    <name evidence="1" type="ORF">FAEPRAM212_01444</name>
</gene>